<dbReference type="InterPro" id="IPR003313">
    <property type="entry name" value="AraC-bd"/>
</dbReference>
<organism evidence="5 6">
    <name type="scientific">Niastella soli</name>
    <dbReference type="NCBI Taxonomy" id="2821487"/>
    <lineage>
        <taxon>Bacteria</taxon>
        <taxon>Pseudomonadati</taxon>
        <taxon>Bacteroidota</taxon>
        <taxon>Chitinophagia</taxon>
        <taxon>Chitinophagales</taxon>
        <taxon>Chitinophagaceae</taxon>
        <taxon>Niastella</taxon>
    </lineage>
</organism>
<dbReference type="InterPro" id="IPR009057">
    <property type="entry name" value="Homeodomain-like_sf"/>
</dbReference>
<dbReference type="RefSeq" id="WP_209143789.1">
    <property type="nucleotide sequence ID" value="NZ_JAGHKO010000017.1"/>
</dbReference>
<evidence type="ECO:0000313" key="5">
    <source>
        <dbReference type="EMBL" id="MBO9204827.1"/>
    </source>
</evidence>
<keyword evidence="3" id="KW-0804">Transcription</keyword>
<dbReference type="SUPFAM" id="SSF51215">
    <property type="entry name" value="Regulatory protein AraC"/>
    <property type="match status" value="1"/>
</dbReference>
<dbReference type="Gene3D" id="2.60.120.10">
    <property type="entry name" value="Jelly Rolls"/>
    <property type="match status" value="1"/>
</dbReference>
<dbReference type="InterPro" id="IPR037923">
    <property type="entry name" value="HTH-like"/>
</dbReference>
<dbReference type="EMBL" id="JAGHKO010000017">
    <property type="protein sequence ID" value="MBO9204827.1"/>
    <property type="molecule type" value="Genomic_DNA"/>
</dbReference>
<evidence type="ECO:0000313" key="6">
    <source>
        <dbReference type="Proteomes" id="UP000677244"/>
    </source>
</evidence>
<sequence length="293" mass="33752">MRATCQPAQNNIPTNKISSFSICSFPSYEANAESQYSPHSHPHFQFLWIEKGKGMFYIDTSCVTVAEGTICFVKPGQVHHLVEEDAIQGYSLSFSLEFLYSGETEFSLFYHARHFHVFDSTTLLSNGTNNIVKDIIGKMNNENQKTTIYGEDLLRRYFKIFLLYLFREFECKSNSETAVKPSHLVQRFLQLVDEQFVEKKMVSDYAIQLSVTPNYLNDITKQITGSTAGHHIRQRVLKEIQRKAIYTTSSMKEIAYSLGFIDPAHFSKYFKKITGMNFTEYKSKFLNYSTAKA</sequence>
<dbReference type="Pfam" id="PF12833">
    <property type="entry name" value="HTH_18"/>
    <property type="match status" value="1"/>
</dbReference>
<dbReference type="Proteomes" id="UP000677244">
    <property type="component" value="Unassembled WGS sequence"/>
</dbReference>
<name>A0ABS3Z3T3_9BACT</name>
<reference evidence="5 6" key="1">
    <citation type="submission" date="2021-03" db="EMBL/GenBank/DDBJ databases">
        <title>Assistant Professor.</title>
        <authorList>
            <person name="Huq M.A."/>
        </authorList>
    </citation>
    <scope>NUCLEOTIDE SEQUENCE [LARGE SCALE GENOMIC DNA]</scope>
    <source>
        <strain evidence="5 6">MAH-29</strain>
    </source>
</reference>
<dbReference type="Pfam" id="PF02311">
    <property type="entry name" value="AraC_binding"/>
    <property type="match status" value="1"/>
</dbReference>
<evidence type="ECO:0000256" key="1">
    <source>
        <dbReference type="ARBA" id="ARBA00023015"/>
    </source>
</evidence>
<proteinExistence type="predicted"/>
<dbReference type="PANTHER" id="PTHR43280">
    <property type="entry name" value="ARAC-FAMILY TRANSCRIPTIONAL REGULATOR"/>
    <property type="match status" value="1"/>
</dbReference>
<dbReference type="InterPro" id="IPR018060">
    <property type="entry name" value="HTH_AraC"/>
</dbReference>
<evidence type="ECO:0000259" key="4">
    <source>
        <dbReference type="PROSITE" id="PS01124"/>
    </source>
</evidence>
<protein>
    <submittedName>
        <fullName evidence="5">Helix-turn-helix domain-containing protein</fullName>
    </submittedName>
</protein>
<accession>A0ABS3Z3T3</accession>
<keyword evidence="6" id="KW-1185">Reference proteome</keyword>
<gene>
    <name evidence="5" type="ORF">J7I42_31345</name>
</gene>
<evidence type="ECO:0000256" key="2">
    <source>
        <dbReference type="ARBA" id="ARBA00023125"/>
    </source>
</evidence>
<feature type="domain" description="HTH araC/xylS-type" evidence="4">
    <location>
        <begin position="186"/>
        <end position="284"/>
    </location>
</feature>
<dbReference type="PANTHER" id="PTHR43280:SF32">
    <property type="entry name" value="TRANSCRIPTIONAL REGULATORY PROTEIN"/>
    <property type="match status" value="1"/>
</dbReference>
<dbReference type="PROSITE" id="PS01124">
    <property type="entry name" value="HTH_ARAC_FAMILY_2"/>
    <property type="match status" value="1"/>
</dbReference>
<dbReference type="SUPFAM" id="SSF46689">
    <property type="entry name" value="Homeodomain-like"/>
    <property type="match status" value="1"/>
</dbReference>
<dbReference type="SMART" id="SM00342">
    <property type="entry name" value="HTH_ARAC"/>
    <property type="match status" value="1"/>
</dbReference>
<dbReference type="Gene3D" id="1.10.10.60">
    <property type="entry name" value="Homeodomain-like"/>
    <property type="match status" value="1"/>
</dbReference>
<keyword evidence="2" id="KW-0238">DNA-binding</keyword>
<comment type="caution">
    <text evidence="5">The sequence shown here is derived from an EMBL/GenBank/DDBJ whole genome shotgun (WGS) entry which is preliminary data.</text>
</comment>
<keyword evidence="1" id="KW-0805">Transcription regulation</keyword>
<dbReference type="InterPro" id="IPR014710">
    <property type="entry name" value="RmlC-like_jellyroll"/>
</dbReference>
<evidence type="ECO:0000256" key="3">
    <source>
        <dbReference type="ARBA" id="ARBA00023163"/>
    </source>
</evidence>